<dbReference type="InterPro" id="IPR001360">
    <property type="entry name" value="Glyco_hydro_1"/>
</dbReference>
<organism evidence="5 6">
    <name type="scientific">Streptomyces lomondensis</name>
    <dbReference type="NCBI Taxonomy" id="68229"/>
    <lineage>
        <taxon>Bacteria</taxon>
        <taxon>Bacillati</taxon>
        <taxon>Actinomycetota</taxon>
        <taxon>Actinomycetes</taxon>
        <taxon>Kitasatosporales</taxon>
        <taxon>Streptomycetaceae</taxon>
        <taxon>Streptomyces</taxon>
    </lineage>
</organism>
<sequence length="423" mass="46514">MAFPEGFLWGAATAAHQVEGNNVASDFWALEHTPGSFFAEPSGDACDHYRLFRQDIALLAELGFNSYRFSIEWARVEPEDGRFSRAAIEHYRDVLQACHDHGLTPVVTLHHFTSPRWLTELGGWEYDKTPERFAAYCGKVMSELGPLVPYACTINEANIGPLIRDVLTAAPQDGREPAGAPVGVTDQAARDGEDALSPVDALPADQDRPKVFLFTFSEQGVSIVKRAHTAARQAIRDASPATQVGLTLALQDIQPEPGGEKQAERIWAETFEDFVPALDGDDFLGVQSYTRSLVGSDGPLPVPDGAETTQMGYEFYPQAMENVLRRATTAGLPLIVTEHGIGTADDSRRVEFVRQGLAGLERAVTDGVDVRGYLHWSAFDNYEWMLGYRPTFGLIAVDRDTQRRTPKESARYLGALAQRNALA</sequence>
<dbReference type="Pfam" id="PF00232">
    <property type="entry name" value="Glyco_hydro_1"/>
    <property type="match status" value="2"/>
</dbReference>
<reference evidence="6" key="1">
    <citation type="journal article" date="2019" name="Int. J. Syst. Evol. Microbiol.">
        <title>The Global Catalogue of Microorganisms (GCM) 10K type strain sequencing project: providing services to taxonomists for standard genome sequencing and annotation.</title>
        <authorList>
            <consortium name="The Broad Institute Genomics Platform"/>
            <consortium name="The Broad Institute Genome Sequencing Center for Infectious Disease"/>
            <person name="Wu L."/>
            <person name="Ma J."/>
        </authorList>
    </citation>
    <scope>NUCLEOTIDE SEQUENCE [LARGE SCALE GENOMIC DNA]</scope>
    <source>
        <strain evidence="6">JCM 4866</strain>
    </source>
</reference>
<gene>
    <name evidence="5" type="ORF">GCM10010383_71640</name>
</gene>
<evidence type="ECO:0000256" key="4">
    <source>
        <dbReference type="RuleBase" id="RU003690"/>
    </source>
</evidence>
<comment type="similarity">
    <text evidence="1 4">Belongs to the glycosyl hydrolase 1 family.</text>
</comment>
<protein>
    <submittedName>
        <fullName evidence="5">Beta-glucosidase</fullName>
    </submittedName>
</protein>
<dbReference type="PANTHER" id="PTHR10353">
    <property type="entry name" value="GLYCOSYL HYDROLASE"/>
    <property type="match status" value="1"/>
</dbReference>
<proteinExistence type="inferred from homology"/>
<dbReference type="EMBL" id="BMWC01000016">
    <property type="protein sequence ID" value="GGX30970.1"/>
    <property type="molecule type" value="Genomic_DNA"/>
</dbReference>
<dbReference type="Proteomes" id="UP000617743">
    <property type="component" value="Unassembled WGS sequence"/>
</dbReference>
<evidence type="ECO:0000313" key="5">
    <source>
        <dbReference type="EMBL" id="GGX30970.1"/>
    </source>
</evidence>
<dbReference type="RefSeq" id="WP_190054466.1">
    <property type="nucleotide sequence ID" value="NZ_BMWC01000016.1"/>
</dbReference>
<accession>A0ABQ2XRQ4</accession>
<dbReference type="InterPro" id="IPR017853">
    <property type="entry name" value="GH"/>
</dbReference>
<evidence type="ECO:0000256" key="2">
    <source>
        <dbReference type="ARBA" id="ARBA00022801"/>
    </source>
</evidence>
<dbReference type="PANTHER" id="PTHR10353:SF36">
    <property type="entry name" value="LP05116P"/>
    <property type="match status" value="1"/>
</dbReference>
<dbReference type="SUPFAM" id="SSF51445">
    <property type="entry name" value="(Trans)glycosidases"/>
    <property type="match status" value="1"/>
</dbReference>
<keyword evidence="6" id="KW-1185">Reference proteome</keyword>
<evidence type="ECO:0000256" key="1">
    <source>
        <dbReference type="ARBA" id="ARBA00010838"/>
    </source>
</evidence>
<dbReference type="Gene3D" id="3.20.20.80">
    <property type="entry name" value="Glycosidases"/>
    <property type="match status" value="1"/>
</dbReference>
<comment type="caution">
    <text evidence="5">The sequence shown here is derived from an EMBL/GenBank/DDBJ whole genome shotgun (WGS) entry which is preliminary data.</text>
</comment>
<keyword evidence="3" id="KW-0326">Glycosidase</keyword>
<evidence type="ECO:0000256" key="3">
    <source>
        <dbReference type="ARBA" id="ARBA00023295"/>
    </source>
</evidence>
<evidence type="ECO:0000313" key="6">
    <source>
        <dbReference type="Proteomes" id="UP000617743"/>
    </source>
</evidence>
<keyword evidence="2" id="KW-0378">Hydrolase</keyword>
<name>A0ABQ2XRQ4_9ACTN</name>
<dbReference type="PRINTS" id="PR00131">
    <property type="entry name" value="GLHYDRLASE1"/>
</dbReference>